<keyword evidence="7" id="KW-1185">Reference proteome</keyword>
<feature type="coiled-coil region" evidence="3">
    <location>
        <begin position="375"/>
        <end position="409"/>
    </location>
</feature>
<evidence type="ECO:0000313" key="6">
    <source>
        <dbReference type="EMBL" id="KAF5722716.1"/>
    </source>
</evidence>
<dbReference type="GO" id="GO:0003677">
    <property type="term" value="F:DNA binding"/>
    <property type="evidence" value="ECO:0007669"/>
    <property type="project" value="InterPro"/>
</dbReference>
<name>A0A8H5Z3Y5_9HYPO</name>
<evidence type="ECO:0000256" key="1">
    <source>
        <dbReference type="ARBA" id="ARBA00022723"/>
    </source>
</evidence>
<sequence length="872" mass="97563">MRLTTISLALQSIGLVSARAINHPGLRVETFINHGSSFDMVSSLIIGSQAAVLIDLPMAIEGAEALADWVRNTTDKPLVAAFTTHFHPDHYLSGGALLSRFPEAKYYANSRAAAEIKKEAAHKVKLMKGVLGDKSIVTKVHLPTPYDFSFFTLPGDEATPIHFLNPLTGDTVDETLFWIPSIKTLIAGDSVYGHDMHLWLADSLTKALTESWLSTLDLIDYLKPNVVIPGHSLSNKKFGCSVDVDHTRTYLKYWQKEIEATGLDHFTPQVIFDKFNKQFPGLLNLNSSTSAFLLNSTAEQFGRGGTRQVHYINLAAYTDVEALDGWTACDVCYRKRIRCDGQKPRCSHCVLYKSDCTFQATSRKAAVRKRPNGTAAAVQSQVQSLETSLDEARQRIKELEGRLTQKSRNQIDKPQVGVYDVSYLGRGSLESGLELPPQHEVLSGVNKFLSTFNTILPLFHPQRLLSRVSVWYEQPHQRDTSTWAAINVVLSLAYRHIPDEEKPPNYSTLHFMNKAQSVLNDIMLGDSSFLDVQTIVGMVVLLQATSDLKPASALIPIALRLAHGLRLHSRLNSDHLSASETLERDRVFWIAYILDRDISMRTKLPPIQSQNDISIDWPSATPADGAGMLYTADNSSSFNFFLSRVQLAHIQGQVYEAMLSMSPTASDVYVRLDNVARIHQTLDDWLARIPFEFSPSSITQSGNANLQRAFGVLYSSHLTCRSVVCKAHAMEAQWIPSLQDFGRKAVEQGVVTAPRLPVGWHKLVHESREYIELFIAIDHKDPAFIWMTACTYISAAVCLTANNLFNPWHTKSETDDQLINPAFSFLGDIILQAPIPQLKRLRHSWDELLRNSREMSFRNAVQNVDWLEATCS</sequence>
<dbReference type="GO" id="GO:0006351">
    <property type="term" value="P:DNA-templated transcription"/>
    <property type="evidence" value="ECO:0007669"/>
    <property type="project" value="InterPro"/>
</dbReference>
<dbReference type="SMART" id="SM00066">
    <property type="entry name" value="GAL4"/>
    <property type="match status" value="1"/>
</dbReference>
<dbReference type="Pfam" id="PF00753">
    <property type="entry name" value="Lactamase_B"/>
    <property type="match status" value="1"/>
</dbReference>
<gene>
    <name evidence="6" type="ORF">FMUND_2593</name>
</gene>
<dbReference type="InterPro" id="IPR036864">
    <property type="entry name" value="Zn2-C6_fun-type_DNA-bd_sf"/>
</dbReference>
<dbReference type="InterPro" id="IPR001138">
    <property type="entry name" value="Zn2Cys6_DnaBD"/>
</dbReference>
<dbReference type="OrthoDB" id="2123952at2759"/>
<dbReference type="PANTHER" id="PTHR46910">
    <property type="entry name" value="TRANSCRIPTION FACTOR PDR1"/>
    <property type="match status" value="1"/>
</dbReference>
<dbReference type="GO" id="GO:0008270">
    <property type="term" value="F:zinc ion binding"/>
    <property type="evidence" value="ECO:0007669"/>
    <property type="project" value="InterPro"/>
</dbReference>
<evidence type="ECO:0000259" key="5">
    <source>
        <dbReference type="PROSITE" id="PS50048"/>
    </source>
</evidence>
<feature type="domain" description="Zn(2)-C6 fungal-type" evidence="5">
    <location>
        <begin position="328"/>
        <end position="358"/>
    </location>
</feature>
<comment type="caution">
    <text evidence="6">The sequence shown here is derived from an EMBL/GenBank/DDBJ whole genome shotgun (WGS) entry which is preliminary data.</text>
</comment>
<proteinExistence type="predicted"/>
<keyword evidence="3" id="KW-0175">Coiled coil</keyword>
<feature type="signal peptide" evidence="4">
    <location>
        <begin position="1"/>
        <end position="18"/>
    </location>
</feature>
<reference evidence="6 7" key="1">
    <citation type="submission" date="2020-05" db="EMBL/GenBank/DDBJ databases">
        <title>Identification and distribution of gene clusters putatively required for synthesis of sphingolipid metabolism inhibitors in phylogenetically diverse species of the filamentous fungus Fusarium.</title>
        <authorList>
            <person name="Kim H.-S."/>
            <person name="Busman M."/>
            <person name="Brown D.W."/>
            <person name="Divon H."/>
            <person name="Uhlig S."/>
            <person name="Proctor R.H."/>
        </authorList>
    </citation>
    <scope>NUCLEOTIDE SEQUENCE [LARGE SCALE GENOMIC DNA]</scope>
    <source>
        <strain evidence="6 7">NRRL 66235</strain>
    </source>
</reference>
<dbReference type="InterPro" id="IPR036866">
    <property type="entry name" value="RibonucZ/Hydroxyglut_hydro"/>
</dbReference>
<dbReference type="InterPro" id="IPR007219">
    <property type="entry name" value="XnlR_reg_dom"/>
</dbReference>
<dbReference type="SMART" id="SM00849">
    <property type="entry name" value="Lactamase_B"/>
    <property type="match status" value="1"/>
</dbReference>
<organism evidence="6 7">
    <name type="scientific">Fusarium mundagurra</name>
    <dbReference type="NCBI Taxonomy" id="1567541"/>
    <lineage>
        <taxon>Eukaryota</taxon>
        <taxon>Fungi</taxon>
        <taxon>Dikarya</taxon>
        <taxon>Ascomycota</taxon>
        <taxon>Pezizomycotina</taxon>
        <taxon>Sordariomycetes</taxon>
        <taxon>Hypocreomycetidae</taxon>
        <taxon>Hypocreales</taxon>
        <taxon>Nectriaceae</taxon>
        <taxon>Fusarium</taxon>
        <taxon>Fusarium fujikuroi species complex</taxon>
    </lineage>
</organism>
<dbReference type="InterPro" id="IPR050987">
    <property type="entry name" value="AtrR-like"/>
</dbReference>
<accession>A0A8H5Z3Y5</accession>
<dbReference type="CDD" id="cd07739">
    <property type="entry name" value="metallo-hydrolase-like_MBL-fold"/>
    <property type="match status" value="1"/>
</dbReference>
<dbReference type="InterPro" id="IPR001279">
    <property type="entry name" value="Metallo-B-lactamas"/>
</dbReference>
<keyword evidence="2" id="KW-0539">Nucleus</keyword>
<keyword evidence="4" id="KW-0732">Signal</keyword>
<evidence type="ECO:0000313" key="7">
    <source>
        <dbReference type="Proteomes" id="UP000544331"/>
    </source>
</evidence>
<dbReference type="SUPFAM" id="SSF56281">
    <property type="entry name" value="Metallo-hydrolase/oxidoreductase"/>
    <property type="match status" value="1"/>
</dbReference>
<dbReference type="AlphaFoldDB" id="A0A8H5Z3Y5"/>
<dbReference type="SUPFAM" id="SSF57701">
    <property type="entry name" value="Zn2/Cys6 DNA-binding domain"/>
    <property type="match status" value="1"/>
</dbReference>
<dbReference type="PROSITE" id="PS50048">
    <property type="entry name" value="ZN2_CY6_FUNGAL_2"/>
    <property type="match status" value="1"/>
</dbReference>
<dbReference type="Proteomes" id="UP000544331">
    <property type="component" value="Unassembled WGS sequence"/>
</dbReference>
<dbReference type="Gene3D" id="3.60.15.10">
    <property type="entry name" value="Ribonuclease Z/Hydroxyacylglutathione hydrolase-like"/>
    <property type="match status" value="1"/>
</dbReference>
<dbReference type="Pfam" id="PF04082">
    <property type="entry name" value="Fungal_trans"/>
    <property type="match status" value="1"/>
</dbReference>
<dbReference type="PANTHER" id="PTHR46910:SF25">
    <property type="entry name" value="ABC-TRANSPORTER-REGULATING TRANSCRIPTION FACTOR"/>
    <property type="match status" value="1"/>
</dbReference>
<evidence type="ECO:0000256" key="3">
    <source>
        <dbReference type="SAM" id="Coils"/>
    </source>
</evidence>
<protein>
    <submittedName>
        <fullName evidence="6">Transcriptional activator Mut3p</fullName>
    </submittedName>
</protein>
<evidence type="ECO:0000256" key="2">
    <source>
        <dbReference type="ARBA" id="ARBA00023242"/>
    </source>
</evidence>
<feature type="chain" id="PRO_5034921520" evidence="4">
    <location>
        <begin position="19"/>
        <end position="872"/>
    </location>
</feature>
<dbReference type="SMART" id="SM00906">
    <property type="entry name" value="Fungal_trans"/>
    <property type="match status" value="1"/>
</dbReference>
<keyword evidence="1" id="KW-0479">Metal-binding</keyword>
<dbReference type="Pfam" id="PF00172">
    <property type="entry name" value="Zn_clus"/>
    <property type="match status" value="1"/>
</dbReference>
<dbReference type="GO" id="GO:0000981">
    <property type="term" value="F:DNA-binding transcription factor activity, RNA polymerase II-specific"/>
    <property type="evidence" value="ECO:0007669"/>
    <property type="project" value="InterPro"/>
</dbReference>
<dbReference type="EMBL" id="JAAOAN010000082">
    <property type="protein sequence ID" value="KAF5722716.1"/>
    <property type="molecule type" value="Genomic_DNA"/>
</dbReference>
<dbReference type="CDD" id="cd12148">
    <property type="entry name" value="fungal_TF_MHR"/>
    <property type="match status" value="1"/>
</dbReference>
<evidence type="ECO:0000256" key="4">
    <source>
        <dbReference type="SAM" id="SignalP"/>
    </source>
</evidence>
<dbReference type="CDD" id="cd00067">
    <property type="entry name" value="GAL4"/>
    <property type="match status" value="1"/>
</dbReference>
<dbReference type="Gene3D" id="4.10.240.10">
    <property type="entry name" value="Zn(2)-C6 fungal-type DNA-binding domain"/>
    <property type="match status" value="1"/>
</dbReference>